<dbReference type="Pfam" id="PF00724">
    <property type="entry name" value="Oxidored_FMN"/>
    <property type="match status" value="1"/>
</dbReference>
<comment type="caution">
    <text evidence="5">The sequence shown here is derived from an EMBL/GenBank/DDBJ whole genome shotgun (WGS) entry which is preliminary data.</text>
</comment>
<comment type="similarity">
    <text evidence="1">Belongs to the NADH:flavin oxidoreductase/NADH oxidase family.</text>
</comment>
<protein>
    <recommendedName>
        <fullName evidence="4">NADH:flavin oxidoreductase/NADH oxidase N-terminal domain-containing protein</fullName>
    </recommendedName>
</protein>
<name>A0A261Y278_9FUNG</name>
<keyword evidence="3" id="KW-0560">Oxidoreductase</keyword>
<dbReference type="PANTHER" id="PTHR43656">
    <property type="entry name" value="BINDING OXIDOREDUCTASE, PUTATIVE (AFU_ORTHOLOGUE AFUA_2G08260)-RELATED"/>
    <property type="match status" value="1"/>
</dbReference>
<sequence length="419" mass="46470">MTIDTSILAQPIQLPFAKKEIKYRTLKAPMTERLSTWDEEDLSKRGRPTDELVRLYETWAKGNLGVIVTGNVMVDAGHLEAKGNAIINKTDMYLPDFARVAKAIKTYGSLAIMQLSHAGRQVSSDIQKHPVSSSDVKCKDAMGTTFEKPTPLTKEGIKEVVDRFAYAAEVAYRAGFDGIQLHGAHGYLLSQFLANDVNQRTDEYGGSLENRSRIIFEIIAAIRRLVPDKSFSIQIKINSQDFHEGGFSAEECRLLCQLLEAAEVDMIDLSGGTYETLAFEHKRESTKKREAFFLDFADQIRPNLHKTVLCVTGGFRSAKAMVDAIKGGSCDIVGLGRPVCTEPFLVRDMLEGKIDRARPLALPDQMELQIGAAVANIHDMGQGKPITDYSKKENVDAFLKSLGLGQEDNKTGTEQYQEK</sequence>
<dbReference type="Gene3D" id="3.20.20.70">
    <property type="entry name" value="Aldolase class I"/>
    <property type="match status" value="1"/>
</dbReference>
<keyword evidence="2" id="KW-0285">Flavoprotein</keyword>
<dbReference type="InterPro" id="IPR001155">
    <property type="entry name" value="OxRdtase_FMN_N"/>
</dbReference>
<evidence type="ECO:0000313" key="6">
    <source>
        <dbReference type="Proteomes" id="UP000242875"/>
    </source>
</evidence>
<evidence type="ECO:0000313" key="5">
    <source>
        <dbReference type="EMBL" id="OZJ04710.1"/>
    </source>
</evidence>
<gene>
    <name evidence="5" type="ORF">BZG36_01817</name>
</gene>
<organism evidence="5 6">
    <name type="scientific">Bifiguratus adelaidae</name>
    <dbReference type="NCBI Taxonomy" id="1938954"/>
    <lineage>
        <taxon>Eukaryota</taxon>
        <taxon>Fungi</taxon>
        <taxon>Fungi incertae sedis</taxon>
        <taxon>Mucoromycota</taxon>
        <taxon>Mucoromycotina</taxon>
        <taxon>Endogonomycetes</taxon>
        <taxon>Endogonales</taxon>
        <taxon>Endogonales incertae sedis</taxon>
        <taxon>Bifiguratus</taxon>
    </lineage>
</organism>
<dbReference type="OrthoDB" id="276546at2759"/>
<evidence type="ECO:0000256" key="3">
    <source>
        <dbReference type="ARBA" id="ARBA00023002"/>
    </source>
</evidence>
<keyword evidence="6" id="KW-1185">Reference proteome</keyword>
<evidence type="ECO:0000256" key="2">
    <source>
        <dbReference type="ARBA" id="ARBA00022630"/>
    </source>
</evidence>
<reference evidence="5 6" key="1">
    <citation type="journal article" date="2017" name="Mycologia">
        <title>Bifiguratus adelaidae, gen. et sp. nov., a new member of Mucoromycotina in endophytic and soil-dwelling habitats.</title>
        <authorList>
            <person name="Torres-Cruz T.J."/>
            <person name="Billingsley Tobias T.L."/>
            <person name="Almatruk M."/>
            <person name="Hesse C."/>
            <person name="Kuske C.R."/>
            <person name="Desiro A."/>
            <person name="Benucci G.M."/>
            <person name="Bonito G."/>
            <person name="Stajich J.E."/>
            <person name="Dunlap C."/>
            <person name="Arnold A.E."/>
            <person name="Porras-Alfaro A."/>
        </authorList>
    </citation>
    <scope>NUCLEOTIDE SEQUENCE [LARGE SCALE GENOMIC DNA]</scope>
    <source>
        <strain evidence="5 6">AZ0501</strain>
    </source>
</reference>
<dbReference type="GO" id="GO:0016491">
    <property type="term" value="F:oxidoreductase activity"/>
    <property type="evidence" value="ECO:0007669"/>
    <property type="project" value="UniProtKB-KW"/>
</dbReference>
<dbReference type="SUPFAM" id="SSF51395">
    <property type="entry name" value="FMN-linked oxidoreductases"/>
    <property type="match status" value="1"/>
</dbReference>
<dbReference type="AlphaFoldDB" id="A0A261Y278"/>
<accession>A0A261Y278</accession>
<dbReference type="PANTHER" id="PTHR43656:SF5">
    <property type="entry name" value="NADH:FLAVIN OXIDOREDUCTASE_NADH OXIDASE N-TERMINAL DOMAIN-CONTAINING PROTEIN"/>
    <property type="match status" value="1"/>
</dbReference>
<dbReference type="EMBL" id="MVBO01000031">
    <property type="protein sequence ID" value="OZJ04710.1"/>
    <property type="molecule type" value="Genomic_DNA"/>
</dbReference>
<dbReference type="Proteomes" id="UP000242875">
    <property type="component" value="Unassembled WGS sequence"/>
</dbReference>
<dbReference type="InterPro" id="IPR051799">
    <property type="entry name" value="NADH_flavin_oxidoreductase"/>
</dbReference>
<dbReference type="CDD" id="cd04733">
    <property type="entry name" value="OYE_like_2_FMN"/>
    <property type="match status" value="1"/>
</dbReference>
<dbReference type="InterPro" id="IPR013785">
    <property type="entry name" value="Aldolase_TIM"/>
</dbReference>
<feature type="domain" description="NADH:flavin oxidoreductase/NADH oxidase N-terminal" evidence="4">
    <location>
        <begin position="10"/>
        <end position="351"/>
    </location>
</feature>
<evidence type="ECO:0000256" key="1">
    <source>
        <dbReference type="ARBA" id="ARBA00005979"/>
    </source>
</evidence>
<proteinExistence type="inferred from homology"/>
<dbReference type="GO" id="GO:0010181">
    <property type="term" value="F:FMN binding"/>
    <property type="evidence" value="ECO:0007669"/>
    <property type="project" value="InterPro"/>
</dbReference>
<evidence type="ECO:0000259" key="4">
    <source>
        <dbReference type="Pfam" id="PF00724"/>
    </source>
</evidence>